<evidence type="ECO:0000313" key="12">
    <source>
        <dbReference type="EMBL" id="CAJ1398470.1"/>
    </source>
</evidence>
<dbReference type="SFLD" id="SFLDG01058">
    <property type="entry name" value="lipoyl_synthase_like"/>
    <property type="match status" value="1"/>
</dbReference>
<dbReference type="Gene3D" id="3.20.20.70">
    <property type="entry name" value="Aldolase class I"/>
    <property type="match status" value="1"/>
</dbReference>
<reference evidence="12" key="1">
    <citation type="submission" date="2023-08" db="EMBL/GenBank/DDBJ databases">
        <authorList>
            <person name="Chen Y."/>
            <person name="Shah S."/>
            <person name="Dougan E. K."/>
            <person name="Thang M."/>
            <person name="Chan C."/>
        </authorList>
    </citation>
    <scope>NUCLEOTIDE SEQUENCE</scope>
</reference>
<dbReference type="AlphaFoldDB" id="A0AA36J2K8"/>
<comment type="cofactor">
    <cofactor evidence="9">
        <name>[4Fe-4S] cluster</name>
        <dbReference type="ChEBI" id="CHEBI:49883"/>
    </cofactor>
    <text evidence="9">Binds 2 [4Fe-4S] clusters per subunit. One cluster is coordinated with 3 cysteines and an exchangeable S-adenosyl-L-methionine.</text>
</comment>
<dbReference type="SFLD" id="SFLDF00271">
    <property type="entry name" value="lipoyl_synthase"/>
    <property type="match status" value="1"/>
</dbReference>
<dbReference type="GO" id="GO:0009249">
    <property type="term" value="P:protein lipoylation"/>
    <property type="evidence" value="ECO:0007669"/>
    <property type="project" value="UniProtKB-UniRule"/>
</dbReference>
<evidence type="ECO:0000256" key="1">
    <source>
        <dbReference type="ARBA" id="ARBA00022485"/>
    </source>
</evidence>
<keyword evidence="2 9" id="KW-0808">Transferase</keyword>
<evidence type="ECO:0000256" key="9">
    <source>
        <dbReference type="HAMAP-Rule" id="MF_03123"/>
    </source>
</evidence>
<comment type="pathway">
    <text evidence="9">Protein modification; protein lipoylation via endogenous pathway; protein N(6)-(lipoyl)lysine from octanoyl-[acyl-carrier-protein]: step 2/2.</text>
</comment>
<keyword evidence="13" id="KW-1185">Reference proteome</keyword>
<evidence type="ECO:0000256" key="8">
    <source>
        <dbReference type="ARBA" id="ARBA00047326"/>
    </source>
</evidence>
<keyword evidence="6 9" id="KW-0408">Iron</keyword>
<feature type="binding site" evidence="9">
    <location>
        <position position="121"/>
    </location>
    <ligand>
        <name>[4Fe-4S] cluster</name>
        <dbReference type="ChEBI" id="CHEBI:49883"/>
        <label>2</label>
        <note>4Fe-4S-S-AdoMet</note>
    </ligand>
</feature>
<gene>
    <name evidence="12" type="ORF">EVOR1521_LOCUS22263</name>
</gene>
<dbReference type="SUPFAM" id="SSF102114">
    <property type="entry name" value="Radical SAM enzymes"/>
    <property type="match status" value="1"/>
</dbReference>
<dbReference type="GO" id="GO:0046872">
    <property type="term" value="F:metal ion binding"/>
    <property type="evidence" value="ECO:0007669"/>
    <property type="project" value="UniProtKB-KW"/>
</dbReference>
<dbReference type="PANTHER" id="PTHR10949:SF0">
    <property type="entry name" value="LIPOYL SYNTHASE, MITOCHONDRIAL"/>
    <property type="match status" value="1"/>
</dbReference>
<feature type="region of interest" description="Disordered" evidence="10">
    <location>
        <begin position="41"/>
        <end position="68"/>
    </location>
</feature>
<dbReference type="InterPro" id="IPR007197">
    <property type="entry name" value="rSAM"/>
</dbReference>
<evidence type="ECO:0000256" key="6">
    <source>
        <dbReference type="ARBA" id="ARBA00023004"/>
    </source>
</evidence>
<evidence type="ECO:0000256" key="7">
    <source>
        <dbReference type="ARBA" id="ARBA00023014"/>
    </source>
</evidence>
<dbReference type="Proteomes" id="UP001178507">
    <property type="component" value="Unassembled WGS sequence"/>
</dbReference>
<keyword evidence="1 9" id="KW-0004">4Fe-4S</keyword>
<organism evidence="12 13">
    <name type="scientific">Effrenium voratum</name>
    <dbReference type="NCBI Taxonomy" id="2562239"/>
    <lineage>
        <taxon>Eukaryota</taxon>
        <taxon>Sar</taxon>
        <taxon>Alveolata</taxon>
        <taxon>Dinophyceae</taxon>
        <taxon>Suessiales</taxon>
        <taxon>Symbiodiniaceae</taxon>
        <taxon>Effrenium</taxon>
    </lineage>
</organism>
<comment type="catalytic activity">
    <reaction evidence="8 9">
        <text>[[Fe-S] cluster scaffold protein carrying a second [4Fe-4S](2+) cluster] + N(6)-octanoyl-L-lysyl-[protein] + 2 oxidized [2Fe-2S]-[ferredoxin] + 2 S-adenosyl-L-methionine + 4 H(+) = [[Fe-S] cluster scaffold protein] + N(6)-[(R)-dihydrolipoyl]-L-lysyl-[protein] + 4 Fe(3+) + 2 hydrogen sulfide + 2 5'-deoxyadenosine + 2 L-methionine + 2 reduced [2Fe-2S]-[ferredoxin]</text>
        <dbReference type="Rhea" id="RHEA:16585"/>
        <dbReference type="Rhea" id="RHEA-COMP:9928"/>
        <dbReference type="Rhea" id="RHEA-COMP:10000"/>
        <dbReference type="Rhea" id="RHEA-COMP:10001"/>
        <dbReference type="Rhea" id="RHEA-COMP:10475"/>
        <dbReference type="Rhea" id="RHEA-COMP:14568"/>
        <dbReference type="Rhea" id="RHEA-COMP:14569"/>
        <dbReference type="ChEBI" id="CHEBI:15378"/>
        <dbReference type="ChEBI" id="CHEBI:17319"/>
        <dbReference type="ChEBI" id="CHEBI:29034"/>
        <dbReference type="ChEBI" id="CHEBI:29919"/>
        <dbReference type="ChEBI" id="CHEBI:33722"/>
        <dbReference type="ChEBI" id="CHEBI:33737"/>
        <dbReference type="ChEBI" id="CHEBI:33738"/>
        <dbReference type="ChEBI" id="CHEBI:57844"/>
        <dbReference type="ChEBI" id="CHEBI:59789"/>
        <dbReference type="ChEBI" id="CHEBI:78809"/>
        <dbReference type="ChEBI" id="CHEBI:83100"/>
        <dbReference type="EC" id="2.8.1.8"/>
    </reaction>
</comment>
<comment type="function">
    <text evidence="9">Catalyzes the radical-mediated insertion of two sulfur atoms into the C-6 and C-8 positions of the octanoyl moiety bound to the lipoyl domains of lipoate-dependent enzymes, thereby converting the octanoylated domains into lipoylated derivatives.</text>
</comment>
<protein>
    <recommendedName>
        <fullName evidence="9">Lipoyl synthase, mitochondrial</fullName>
        <ecNumber evidence="9">2.8.1.8</ecNumber>
    </recommendedName>
    <alternativeName>
        <fullName evidence="9">Lipoate synthase</fullName>
        <shortName evidence="9">LS</shortName>
        <shortName evidence="9">Lip-syn</shortName>
    </alternativeName>
    <alternativeName>
        <fullName evidence="9">Lipoic acid synthase</fullName>
    </alternativeName>
</protein>
<feature type="binding site" evidence="9">
    <location>
        <position position="117"/>
    </location>
    <ligand>
        <name>[4Fe-4S] cluster</name>
        <dbReference type="ChEBI" id="CHEBI:49883"/>
        <label>2</label>
        <note>4Fe-4S-S-AdoMet</note>
    </ligand>
</feature>
<comment type="similarity">
    <text evidence="9">Belongs to the radical SAM superfamily. Lipoyl synthase family.</text>
</comment>
<dbReference type="EMBL" id="CAUJNA010003301">
    <property type="protein sequence ID" value="CAJ1398470.1"/>
    <property type="molecule type" value="Genomic_DNA"/>
</dbReference>
<dbReference type="Pfam" id="PF04055">
    <property type="entry name" value="Radical_SAM"/>
    <property type="match status" value="1"/>
</dbReference>
<evidence type="ECO:0000256" key="5">
    <source>
        <dbReference type="ARBA" id="ARBA00022887"/>
    </source>
</evidence>
<feature type="binding site" evidence="9">
    <location>
        <position position="91"/>
    </location>
    <ligand>
        <name>[4Fe-4S] cluster</name>
        <dbReference type="ChEBI" id="CHEBI:49883"/>
        <label>1</label>
    </ligand>
</feature>
<evidence type="ECO:0000313" key="13">
    <source>
        <dbReference type="Proteomes" id="UP001178507"/>
    </source>
</evidence>
<accession>A0AA36J2K8</accession>
<comment type="subcellular location">
    <subcellularLocation>
        <location evidence="9">Mitochondrion</location>
    </subcellularLocation>
</comment>
<dbReference type="CDD" id="cd01335">
    <property type="entry name" value="Radical_SAM"/>
    <property type="match status" value="1"/>
</dbReference>
<feature type="binding site" evidence="9">
    <location>
        <position position="102"/>
    </location>
    <ligand>
        <name>[4Fe-4S] cluster</name>
        <dbReference type="ChEBI" id="CHEBI:49883"/>
        <label>1</label>
    </ligand>
</feature>
<dbReference type="NCBIfam" id="NF004019">
    <property type="entry name" value="PRK05481.1"/>
    <property type="match status" value="1"/>
</dbReference>
<dbReference type="SMART" id="SM00729">
    <property type="entry name" value="Elp3"/>
    <property type="match status" value="1"/>
</dbReference>
<comment type="caution">
    <text evidence="12">The sequence shown here is derived from an EMBL/GenBank/DDBJ whole genome shotgun (WGS) entry which is preliminary data.</text>
</comment>
<dbReference type="GO" id="GO:0005739">
    <property type="term" value="C:mitochondrion"/>
    <property type="evidence" value="ECO:0007669"/>
    <property type="project" value="UniProtKB-SubCell"/>
</dbReference>
<keyword evidence="4 9" id="KW-0479">Metal-binding</keyword>
<keyword evidence="9" id="KW-0496">Mitochondrion</keyword>
<feature type="binding site" evidence="9">
    <location>
        <position position="124"/>
    </location>
    <ligand>
        <name>[4Fe-4S] cluster</name>
        <dbReference type="ChEBI" id="CHEBI:49883"/>
        <label>2</label>
        <note>4Fe-4S-S-AdoMet</note>
    </ligand>
</feature>
<dbReference type="HAMAP" id="MF_00206">
    <property type="entry name" value="Lipoyl_synth"/>
    <property type="match status" value="1"/>
</dbReference>
<keyword evidence="5" id="KW-0933">Apicoplast</keyword>
<keyword evidence="5" id="KW-0934">Plastid</keyword>
<feature type="binding site" evidence="9">
    <location>
        <position position="96"/>
    </location>
    <ligand>
        <name>[4Fe-4S] cluster</name>
        <dbReference type="ChEBI" id="CHEBI:49883"/>
        <label>1</label>
    </ligand>
</feature>
<dbReference type="NCBIfam" id="NF009544">
    <property type="entry name" value="PRK12928.1"/>
    <property type="match status" value="1"/>
</dbReference>
<sequence length="365" mass="40182">MLQGGLVRRAGAAWRLQTKAAASLPKDGLTLADFMPGAAPAALTGSSARRPQPMRKPPWLKMTNPNLTPEGAERYKEVRATIKETGLATVCQEARCPNAGECWSAGTATVMIMGDTCTRGCRFCSVATSRTPPPPDVDEPRKVAEAVTRWGVDYIVLTMVDRDDLADQGAAHVASTVRELKQRQPDLKVETLIGDFQGRKELIREVLESGMDVFAHNVETVERLTPTVRDRRAGYAQTMEVLRYAKQARPDVVTKSSIMLGLGETDEEVHQTLRDLSAAGVEMVTFGQYLQPTKRHMKVTRFVPPEEFDQWRVAGEALGLHVASGPMVRSSYRAGDFYKSIYKDRMAKADRGPIEVRPGSVQPAL</sequence>
<evidence type="ECO:0000256" key="3">
    <source>
        <dbReference type="ARBA" id="ARBA00022691"/>
    </source>
</evidence>
<dbReference type="InterPro" id="IPR006638">
    <property type="entry name" value="Elp3/MiaA/NifB-like_rSAM"/>
</dbReference>
<dbReference type="InterPro" id="IPR013785">
    <property type="entry name" value="Aldolase_TIM"/>
</dbReference>
<name>A0AA36J2K8_9DINO</name>
<evidence type="ECO:0000256" key="2">
    <source>
        <dbReference type="ARBA" id="ARBA00022679"/>
    </source>
</evidence>
<evidence type="ECO:0000256" key="4">
    <source>
        <dbReference type="ARBA" id="ARBA00022723"/>
    </source>
</evidence>
<dbReference type="GO" id="GO:0016992">
    <property type="term" value="F:lipoate synthase activity"/>
    <property type="evidence" value="ECO:0007669"/>
    <property type="project" value="UniProtKB-UniRule"/>
</dbReference>
<evidence type="ECO:0000256" key="10">
    <source>
        <dbReference type="SAM" id="MobiDB-lite"/>
    </source>
</evidence>
<keyword evidence="3 9" id="KW-0949">S-adenosyl-L-methionine</keyword>
<dbReference type="PROSITE" id="PS51918">
    <property type="entry name" value="RADICAL_SAM"/>
    <property type="match status" value="1"/>
</dbReference>
<feature type="domain" description="Radical SAM core" evidence="11">
    <location>
        <begin position="103"/>
        <end position="321"/>
    </location>
</feature>
<proteinExistence type="inferred from homology"/>
<dbReference type="EC" id="2.8.1.8" evidence="9"/>
<dbReference type="InterPro" id="IPR058240">
    <property type="entry name" value="rSAM_sf"/>
</dbReference>
<dbReference type="PIRSF" id="PIRSF005963">
    <property type="entry name" value="Lipoyl_synth"/>
    <property type="match status" value="1"/>
</dbReference>
<evidence type="ECO:0000259" key="11">
    <source>
        <dbReference type="PROSITE" id="PS51918"/>
    </source>
</evidence>
<dbReference type="PANTHER" id="PTHR10949">
    <property type="entry name" value="LIPOYL SYNTHASE"/>
    <property type="match status" value="1"/>
</dbReference>
<dbReference type="GO" id="GO:0051539">
    <property type="term" value="F:4 iron, 4 sulfur cluster binding"/>
    <property type="evidence" value="ECO:0007669"/>
    <property type="project" value="UniProtKB-UniRule"/>
</dbReference>
<dbReference type="InterPro" id="IPR003698">
    <property type="entry name" value="Lipoyl_synth"/>
</dbReference>
<dbReference type="NCBIfam" id="TIGR00510">
    <property type="entry name" value="lipA"/>
    <property type="match status" value="1"/>
</dbReference>
<dbReference type="SFLD" id="SFLDS00029">
    <property type="entry name" value="Radical_SAM"/>
    <property type="match status" value="1"/>
</dbReference>
<feature type="binding site" evidence="9">
    <location>
        <position position="331"/>
    </location>
    <ligand>
        <name>[4Fe-4S] cluster</name>
        <dbReference type="ChEBI" id="CHEBI:49883"/>
        <label>1</label>
    </ligand>
</feature>
<keyword evidence="7 9" id="KW-0411">Iron-sulfur</keyword>